<dbReference type="GO" id="GO:0016020">
    <property type="term" value="C:membrane"/>
    <property type="evidence" value="ECO:0007669"/>
    <property type="project" value="TreeGrafter"/>
</dbReference>
<dbReference type="Pfam" id="PF12697">
    <property type="entry name" value="Abhydrolase_6"/>
    <property type="match status" value="1"/>
</dbReference>
<evidence type="ECO:0000259" key="2">
    <source>
        <dbReference type="Pfam" id="PF12697"/>
    </source>
</evidence>
<dbReference type="STRING" id="71784.A0A1Y2B3F8"/>
<dbReference type="SUPFAM" id="SSF53474">
    <property type="entry name" value="alpha/beta-Hydrolases"/>
    <property type="match status" value="1"/>
</dbReference>
<dbReference type="InterPro" id="IPR050266">
    <property type="entry name" value="AB_hydrolase_sf"/>
</dbReference>
<keyword evidence="4" id="KW-1185">Reference proteome</keyword>
<dbReference type="OrthoDB" id="2498029at2759"/>
<dbReference type="Proteomes" id="UP000193986">
    <property type="component" value="Unassembled WGS sequence"/>
</dbReference>
<dbReference type="PRINTS" id="PR00111">
    <property type="entry name" value="ABHYDROLASE"/>
</dbReference>
<dbReference type="InParanoid" id="A0A1Y2B3F8"/>
<sequence>MSSSYTIEITPETRLHVVDSGNSTEDSAPAPTTLVLLHFWGGSARTFASLTAALPPKTFRTVALDFRGWGASSGPPTAGAYSTADLATDVETVIRKLALTDFVLVGHSMGAKVAQLVAGRGQTPGLRGLVLLAPAPPTPLVLPPDMQATQLAAYSSGASAEFVVRNVLSASPLPDATIATTVEDMLKGNPYAKAAWPGYVMAEDISSAATAIRGPVLVLAAELDQVEPVERVQTQVVARIAGAEMRIVKGSGHLLPLEAPAAVARHIEDFVGRIGI</sequence>
<reference evidence="3 4" key="1">
    <citation type="submission" date="2016-07" db="EMBL/GenBank/DDBJ databases">
        <title>Pervasive Adenine N6-methylation of Active Genes in Fungi.</title>
        <authorList>
            <consortium name="DOE Joint Genome Institute"/>
            <person name="Mondo S.J."/>
            <person name="Dannebaum R.O."/>
            <person name="Kuo R.C."/>
            <person name="Labutti K."/>
            <person name="Haridas S."/>
            <person name="Kuo A."/>
            <person name="Salamov A."/>
            <person name="Ahrendt S.R."/>
            <person name="Lipzen A."/>
            <person name="Sullivan W."/>
            <person name="Andreopoulos W.B."/>
            <person name="Clum A."/>
            <person name="Lindquist E."/>
            <person name="Daum C."/>
            <person name="Ramamoorthy G.K."/>
            <person name="Gryganskyi A."/>
            <person name="Culley D."/>
            <person name="Magnuson J.K."/>
            <person name="James T.Y."/>
            <person name="O'Malley M.A."/>
            <person name="Stajich J.E."/>
            <person name="Spatafora J.W."/>
            <person name="Visel A."/>
            <person name="Grigoriev I.V."/>
        </authorList>
    </citation>
    <scope>NUCLEOTIDE SEQUENCE [LARGE SCALE GENOMIC DNA]</scope>
    <source>
        <strain evidence="3 4">68-887.2</strain>
    </source>
</reference>
<dbReference type="PRINTS" id="PR00412">
    <property type="entry name" value="EPOXHYDRLASE"/>
</dbReference>
<comment type="caution">
    <text evidence="3">The sequence shown here is derived from an EMBL/GenBank/DDBJ whole genome shotgun (WGS) entry which is preliminary data.</text>
</comment>
<dbReference type="PANTHER" id="PTHR43798:SF31">
    <property type="entry name" value="AB HYDROLASE SUPERFAMILY PROTEIN YCLE"/>
    <property type="match status" value="1"/>
</dbReference>
<dbReference type="PANTHER" id="PTHR43798">
    <property type="entry name" value="MONOACYLGLYCEROL LIPASE"/>
    <property type="match status" value="1"/>
</dbReference>
<evidence type="ECO:0000313" key="3">
    <source>
        <dbReference type="EMBL" id="ORY29361.1"/>
    </source>
</evidence>
<dbReference type="InterPro" id="IPR029058">
    <property type="entry name" value="AB_hydrolase_fold"/>
</dbReference>
<dbReference type="GO" id="GO:0016787">
    <property type="term" value="F:hydrolase activity"/>
    <property type="evidence" value="ECO:0007669"/>
    <property type="project" value="UniProtKB-KW"/>
</dbReference>
<keyword evidence="1 3" id="KW-0378">Hydrolase</keyword>
<proteinExistence type="predicted"/>
<dbReference type="InterPro" id="IPR000073">
    <property type="entry name" value="AB_hydrolase_1"/>
</dbReference>
<dbReference type="Gene3D" id="3.40.50.1820">
    <property type="entry name" value="alpha/beta hydrolase"/>
    <property type="match status" value="1"/>
</dbReference>
<protein>
    <submittedName>
        <fullName evidence="3">Putative hydrolase</fullName>
    </submittedName>
</protein>
<feature type="domain" description="AB hydrolase-1" evidence="2">
    <location>
        <begin position="34"/>
        <end position="265"/>
    </location>
</feature>
<name>A0A1Y2B3F8_9TREE</name>
<accession>A0A1Y2B3F8</accession>
<dbReference type="EMBL" id="MCFC01000026">
    <property type="protein sequence ID" value="ORY29361.1"/>
    <property type="molecule type" value="Genomic_DNA"/>
</dbReference>
<organism evidence="3 4">
    <name type="scientific">Naematelia encephala</name>
    <dbReference type="NCBI Taxonomy" id="71784"/>
    <lineage>
        <taxon>Eukaryota</taxon>
        <taxon>Fungi</taxon>
        <taxon>Dikarya</taxon>
        <taxon>Basidiomycota</taxon>
        <taxon>Agaricomycotina</taxon>
        <taxon>Tremellomycetes</taxon>
        <taxon>Tremellales</taxon>
        <taxon>Naemateliaceae</taxon>
        <taxon>Naematelia</taxon>
    </lineage>
</organism>
<evidence type="ECO:0000256" key="1">
    <source>
        <dbReference type="ARBA" id="ARBA00022801"/>
    </source>
</evidence>
<dbReference type="AlphaFoldDB" id="A0A1Y2B3F8"/>
<dbReference type="InterPro" id="IPR000639">
    <property type="entry name" value="Epox_hydrolase-like"/>
</dbReference>
<gene>
    <name evidence="3" type="ORF">BCR39DRAFT_175394</name>
</gene>
<evidence type="ECO:0000313" key="4">
    <source>
        <dbReference type="Proteomes" id="UP000193986"/>
    </source>
</evidence>